<dbReference type="EMBL" id="LAEW01000001">
    <property type="protein sequence ID" value="KJQ46636.1"/>
    <property type="molecule type" value="Genomic_DNA"/>
</dbReference>
<dbReference type="Proteomes" id="UP000033624">
    <property type="component" value="Unassembled WGS sequence"/>
</dbReference>
<sequence length="47" mass="5319">MKNTKLEIVKNAADDITSLTADQGGVGEYIFKHVLKEEIPIEFRIDK</sequence>
<dbReference type="GO" id="GO:0016787">
    <property type="term" value="F:hydrolase activity"/>
    <property type="evidence" value="ECO:0007669"/>
    <property type="project" value="UniProtKB-KW"/>
</dbReference>
<evidence type="ECO:0000313" key="2">
    <source>
        <dbReference type="Proteomes" id="UP000033624"/>
    </source>
</evidence>
<gene>
    <name evidence="1" type="primary">had</name>
    <name evidence="1" type="ORF">TS59_0868</name>
</gene>
<accession>A0AAE2JTP3</accession>
<evidence type="ECO:0000313" key="1">
    <source>
        <dbReference type="EMBL" id="KJQ46636.1"/>
    </source>
</evidence>
<comment type="caution">
    <text evidence="1">The sequence shown here is derived from an EMBL/GenBank/DDBJ whole genome shotgun (WGS) entry which is preliminary data.</text>
</comment>
<organism evidence="1 2">
    <name type="scientific">Mycoplasma mycoides subsp. mycoides</name>
    <dbReference type="NCBI Taxonomy" id="2103"/>
    <lineage>
        <taxon>Bacteria</taxon>
        <taxon>Bacillati</taxon>
        <taxon>Mycoplasmatota</taxon>
        <taxon>Mollicutes</taxon>
        <taxon>Mycoplasmataceae</taxon>
        <taxon>Mycoplasma</taxon>
    </lineage>
</organism>
<protein>
    <submittedName>
        <fullName evidence="1">Hydrolase of the HAD family domain protein</fullName>
    </submittedName>
</protein>
<proteinExistence type="predicted"/>
<keyword evidence="1" id="KW-0378">Hydrolase</keyword>
<reference evidence="1 2" key="1">
    <citation type="submission" date="2015-02" db="EMBL/GenBank/DDBJ databases">
        <title>Mycoplasma mycoides subsp. mycoides strain:B237 Genome sequencing.</title>
        <authorList>
            <person name="Fischer A."/>
            <person name="Santana-Cruz I."/>
            <person name="Schieck E."/>
            <person name="Gourle H."/>
            <person name="Lambert M."/>
            <person name="Nadendla S."/>
            <person name="Miller R.A."/>
            <person name="Weber J."/>
            <person name="Bongcam-Rudloff E."/>
            <person name="Vashee S."/>
            <person name="Frey J."/>
            <person name="Jores J."/>
        </authorList>
    </citation>
    <scope>NUCLEOTIDE SEQUENCE [LARGE SCALE GENOMIC DNA]</scope>
    <source>
        <strain evidence="1 2">B237</strain>
    </source>
</reference>
<dbReference type="AlphaFoldDB" id="A0AAE2JTP3"/>
<name>A0AAE2JTP3_MYCMY</name>